<dbReference type="Proteomes" id="UP000197138">
    <property type="component" value="Unassembled WGS sequence"/>
</dbReference>
<protein>
    <submittedName>
        <fullName evidence="2">Uncharacterized protein</fullName>
    </submittedName>
</protein>
<evidence type="ECO:0000256" key="1">
    <source>
        <dbReference type="SAM" id="MobiDB-lite"/>
    </source>
</evidence>
<evidence type="ECO:0000313" key="2">
    <source>
        <dbReference type="EMBL" id="OWM88511.1"/>
    </source>
</evidence>
<accession>A0A218XVH4</accession>
<proteinExistence type="predicted"/>
<organism evidence="2 3">
    <name type="scientific">Punica granatum</name>
    <name type="common">Pomegranate</name>
    <dbReference type="NCBI Taxonomy" id="22663"/>
    <lineage>
        <taxon>Eukaryota</taxon>
        <taxon>Viridiplantae</taxon>
        <taxon>Streptophyta</taxon>
        <taxon>Embryophyta</taxon>
        <taxon>Tracheophyta</taxon>
        <taxon>Spermatophyta</taxon>
        <taxon>Magnoliopsida</taxon>
        <taxon>eudicotyledons</taxon>
        <taxon>Gunneridae</taxon>
        <taxon>Pentapetalae</taxon>
        <taxon>rosids</taxon>
        <taxon>malvids</taxon>
        <taxon>Myrtales</taxon>
        <taxon>Lythraceae</taxon>
        <taxon>Punica</taxon>
    </lineage>
</organism>
<reference evidence="3" key="1">
    <citation type="journal article" date="2017" name="Plant J.">
        <title>The pomegranate (Punica granatum L.) genome and the genomics of punicalagin biosynthesis.</title>
        <authorList>
            <person name="Qin G."/>
            <person name="Xu C."/>
            <person name="Ming R."/>
            <person name="Tang H."/>
            <person name="Guyot R."/>
            <person name="Kramer E.M."/>
            <person name="Hu Y."/>
            <person name="Yi X."/>
            <person name="Qi Y."/>
            <person name="Xu X."/>
            <person name="Gao Z."/>
            <person name="Pan H."/>
            <person name="Jian J."/>
            <person name="Tian Y."/>
            <person name="Yue Z."/>
            <person name="Xu Y."/>
        </authorList>
    </citation>
    <scope>NUCLEOTIDE SEQUENCE [LARGE SCALE GENOMIC DNA]</scope>
    <source>
        <strain evidence="3">cv. Dabenzi</strain>
    </source>
</reference>
<feature type="compositionally biased region" description="Polar residues" evidence="1">
    <location>
        <begin position="45"/>
        <end position="58"/>
    </location>
</feature>
<comment type="caution">
    <text evidence="2">The sequence shown here is derived from an EMBL/GenBank/DDBJ whole genome shotgun (WGS) entry which is preliminary data.</text>
</comment>
<evidence type="ECO:0000313" key="3">
    <source>
        <dbReference type="Proteomes" id="UP000197138"/>
    </source>
</evidence>
<sequence>MGSGMADPGLQFRPKKGSVIPPKRKLVKTMVFNSIVDSIASVVGSTGASHSSSETKGTTDAMKSKEVFTCIEKMEPTDSANQPEP</sequence>
<dbReference type="AlphaFoldDB" id="A0A218XVH4"/>
<dbReference type="EMBL" id="MTKT01000791">
    <property type="protein sequence ID" value="OWM88511.1"/>
    <property type="molecule type" value="Genomic_DNA"/>
</dbReference>
<gene>
    <name evidence="2" type="ORF">CDL15_Pgr012677</name>
</gene>
<feature type="region of interest" description="Disordered" evidence="1">
    <location>
        <begin position="45"/>
        <end position="64"/>
    </location>
</feature>
<name>A0A218XVH4_PUNGR</name>